<feature type="binding site" evidence="1">
    <location>
        <position position="144"/>
    </location>
    <ligand>
        <name>Zn(2+)</name>
        <dbReference type="ChEBI" id="CHEBI:29105"/>
    </ligand>
</feature>
<evidence type="ECO:0000256" key="1">
    <source>
        <dbReference type="PIRSR" id="PIRSR605301-1"/>
    </source>
</evidence>
<accession>A0A8S1H8M0</accession>
<proteinExistence type="predicted"/>
<feature type="binding site" evidence="1">
    <location>
        <position position="149"/>
    </location>
    <ligand>
        <name>Zn(2+)</name>
        <dbReference type="ChEBI" id="CHEBI:29105"/>
    </ligand>
</feature>
<name>A0A8S1H8M0_9PELO</name>
<comment type="caution">
    <text evidence="2">The sequence shown here is derived from an EMBL/GenBank/DDBJ whole genome shotgun (WGS) entry which is preliminary data.</text>
</comment>
<dbReference type="PANTHER" id="PTHR22599">
    <property type="entry name" value="MPS ONE BINDER KINASE ACTIVATOR-LIKE MOB"/>
    <property type="match status" value="1"/>
</dbReference>
<dbReference type="Proteomes" id="UP000835052">
    <property type="component" value="Unassembled WGS sequence"/>
</dbReference>
<dbReference type="Gene3D" id="1.20.140.30">
    <property type="entry name" value="MOB kinase activator"/>
    <property type="match status" value="1"/>
</dbReference>
<dbReference type="Pfam" id="PF03637">
    <property type="entry name" value="Mob1_phocein"/>
    <property type="match status" value="1"/>
</dbReference>
<dbReference type="SMART" id="SM01388">
    <property type="entry name" value="Mob1_phocein"/>
    <property type="match status" value="1"/>
</dbReference>
<keyword evidence="1" id="KW-0479">Metal-binding</keyword>
<keyword evidence="3" id="KW-1185">Reference proteome</keyword>
<keyword evidence="1" id="KW-0862">Zinc</keyword>
<dbReference type="OrthoDB" id="8170117at2759"/>
<gene>
    <name evidence="2" type="ORF">CAUJ_LOCUS8715</name>
</gene>
<dbReference type="EMBL" id="CAJGYM010000030">
    <property type="protein sequence ID" value="CAD6192796.1"/>
    <property type="molecule type" value="Genomic_DNA"/>
</dbReference>
<protein>
    <submittedName>
        <fullName evidence="2">Uncharacterized protein</fullName>
    </submittedName>
</protein>
<evidence type="ECO:0000313" key="2">
    <source>
        <dbReference type="EMBL" id="CAD6192796.1"/>
    </source>
</evidence>
<dbReference type="AlphaFoldDB" id="A0A8S1H8M0"/>
<sequence length="201" mass="22559">MSAAGGSSAVWRDAVAASTLGSGNLRDVVRLPCGEDKNEWLAVNIMDLMKQVRMLYGVVFGAEGGCNEKTCPVMSARGKEYFWTQGDLLLSTPAPTYIDYALTWCQLQLEDENIFPSHIGKGFPPHYDQVCETIMRRLFRVYAHVYHAHTNVFRSLKAIAHLNTSFKQFILFASQFQLIPREELQPLMPLIEELVGSQLAS</sequence>
<dbReference type="SUPFAM" id="SSF101152">
    <property type="entry name" value="Mob1/phocein"/>
    <property type="match status" value="1"/>
</dbReference>
<feature type="binding site" evidence="1">
    <location>
        <position position="66"/>
    </location>
    <ligand>
        <name>Zn(2+)</name>
        <dbReference type="ChEBI" id="CHEBI:29105"/>
    </ligand>
</feature>
<dbReference type="InterPro" id="IPR005301">
    <property type="entry name" value="MOB_kinase_act_fam"/>
</dbReference>
<reference evidence="2" key="1">
    <citation type="submission" date="2020-10" db="EMBL/GenBank/DDBJ databases">
        <authorList>
            <person name="Kikuchi T."/>
        </authorList>
    </citation>
    <scope>NUCLEOTIDE SEQUENCE</scope>
    <source>
        <strain evidence="2">NKZ352</strain>
    </source>
</reference>
<feature type="binding site" evidence="1">
    <location>
        <position position="71"/>
    </location>
    <ligand>
        <name>Zn(2+)</name>
        <dbReference type="ChEBI" id="CHEBI:29105"/>
    </ligand>
</feature>
<organism evidence="2 3">
    <name type="scientific">Caenorhabditis auriculariae</name>
    <dbReference type="NCBI Taxonomy" id="2777116"/>
    <lineage>
        <taxon>Eukaryota</taxon>
        <taxon>Metazoa</taxon>
        <taxon>Ecdysozoa</taxon>
        <taxon>Nematoda</taxon>
        <taxon>Chromadorea</taxon>
        <taxon>Rhabditida</taxon>
        <taxon>Rhabditina</taxon>
        <taxon>Rhabditomorpha</taxon>
        <taxon>Rhabditoidea</taxon>
        <taxon>Rhabditidae</taxon>
        <taxon>Peloderinae</taxon>
        <taxon>Caenorhabditis</taxon>
    </lineage>
</organism>
<dbReference type="InterPro" id="IPR036703">
    <property type="entry name" value="MOB_kinase_act_sf"/>
</dbReference>
<evidence type="ECO:0000313" key="3">
    <source>
        <dbReference type="Proteomes" id="UP000835052"/>
    </source>
</evidence>